<dbReference type="InterPro" id="IPR023404">
    <property type="entry name" value="rSAM_horseshoe"/>
</dbReference>
<dbReference type="SFLD" id="SFLDG01123">
    <property type="entry name" value="methyltransferase_(Class_B)"/>
    <property type="match status" value="1"/>
</dbReference>
<evidence type="ECO:0000313" key="11">
    <source>
        <dbReference type="Proteomes" id="UP000000238"/>
    </source>
</evidence>
<evidence type="ECO:0000256" key="5">
    <source>
        <dbReference type="ARBA" id="ARBA00022723"/>
    </source>
</evidence>
<name>Q2SHZ5_HAHCH</name>
<dbReference type="InterPro" id="IPR006638">
    <property type="entry name" value="Elp3/MiaA/NifB-like_rSAM"/>
</dbReference>
<evidence type="ECO:0000256" key="3">
    <source>
        <dbReference type="ARBA" id="ARBA00022679"/>
    </source>
</evidence>
<dbReference type="Gene3D" id="3.80.30.20">
    <property type="entry name" value="tm_1862 like domain"/>
    <property type="match status" value="1"/>
</dbReference>
<dbReference type="eggNOG" id="COG1032">
    <property type="taxonomic scope" value="Bacteria"/>
</dbReference>
<dbReference type="NCBIfam" id="TIGR04479">
    <property type="entry name" value="bcpD_PhpK_rSAM"/>
    <property type="match status" value="1"/>
</dbReference>
<dbReference type="STRING" id="349521.HCH_02958"/>
<accession>Q2SHZ5</accession>
<dbReference type="GO" id="GO:0046872">
    <property type="term" value="F:metal ion binding"/>
    <property type="evidence" value="ECO:0007669"/>
    <property type="project" value="UniProtKB-KW"/>
</dbReference>
<organism evidence="10 11">
    <name type="scientific">Hahella chejuensis (strain KCTC 2396)</name>
    <dbReference type="NCBI Taxonomy" id="349521"/>
    <lineage>
        <taxon>Bacteria</taxon>
        <taxon>Pseudomonadati</taxon>
        <taxon>Pseudomonadota</taxon>
        <taxon>Gammaproteobacteria</taxon>
        <taxon>Oceanospirillales</taxon>
        <taxon>Hahellaceae</taxon>
        <taxon>Hahella</taxon>
    </lineage>
</organism>
<gene>
    <name evidence="10" type="ordered locus">HCH_02958</name>
</gene>
<protein>
    <submittedName>
        <fullName evidence="10">Fe-S oxidoreductase</fullName>
    </submittedName>
</protein>
<keyword evidence="2" id="KW-0489">Methyltransferase</keyword>
<evidence type="ECO:0000259" key="8">
    <source>
        <dbReference type="PROSITE" id="PS51332"/>
    </source>
</evidence>
<dbReference type="PROSITE" id="PS51918">
    <property type="entry name" value="RADICAL_SAM"/>
    <property type="match status" value="1"/>
</dbReference>
<dbReference type="SFLD" id="SFLDG01082">
    <property type="entry name" value="B12-binding_domain_containing"/>
    <property type="match status" value="1"/>
</dbReference>
<dbReference type="Proteomes" id="UP000000238">
    <property type="component" value="Chromosome"/>
</dbReference>
<dbReference type="GO" id="GO:0051539">
    <property type="term" value="F:4 iron, 4 sulfur cluster binding"/>
    <property type="evidence" value="ECO:0007669"/>
    <property type="project" value="UniProtKB-KW"/>
</dbReference>
<evidence type="ECO:0000256" key="6">
    <source>
        <dbReference type="ARBA" id="ARBA00023004"/>
    </source>
</evidence>
<evidence type="ECO:0000256" key="2">
    <source>
        <dbReference type="ARBA" id="ARBA00022603"/>
    </source>
</evidence>
<dbReference type="InterPro" id="IPR031003">
    <property type="entry name" value="BcpD_PhpK_rSAM"/>
</dbReference>
<keyword evidence="6" id="KW-0408">Iron</keyword>
<dbReference type="HOGENOM" id="CLU_021907_0_0_6"/>
<dbReference type="PANTHER" id="PTHR43409:SF7">
    <property type="entry name" value="BLL1977 PROTEIN"/>
    <property type="match status" value="1"/>
</dbReference>
<dbReference type="PANTHER" id="PTHR43409">
    <property type="entry name" value="ANAEROBIC MAGNESIUM-PROTOPORPHYRIN IX MONOMETHYL ESTER CYCLASE-RELATED"/>
    <property type="match status" value="1"/>
</dbReference>
<dbReference type="SMART" id="SM00729">
    <property type="entry name" value="Elp3"/>
    <property type="match status" value="1"/>
</dbReference>
<dbReference type="InterPro" id="IPR007197">
    <property type="entry name" value="rSAM"/>
</dbReference>
<sequence length="563" mass="64445">MIDCLIVGTNMPPTPEHVEMVRSVDNHGGAWRDLRLAFVEHQGQPYTALDLINHIYDEAGQSHRQFNNLDFLWPAVSYLASFLRRRGFTVDWINLFQQEKEEMRRLLRSGQVRTVAVTTTLYVSPQPMIEVIKFVREHSDAHIIVGGPYISGQAEVRNADELASLFEYLGADTYVISSEGEQALAHIISALQKGEPLNGVANLAIRDPKSLLRPFSRTPVETEYNPLEENPIDYGLFPPEQLSQFISLRTAKSCPYSCAFCGFPQRAGAYKTLAPDLVEQELDRIAALGNVDTLTFLDDTFNVPKKRFKEILRLMIRKQYGFRWNSFYRSDQGDYETIQLMREAGCEGVFLGIESGSDAMLKNMNKTARRRNFAEAIPQLQAAGISAHASLIVGFPGETEDTIRETQSLIEQSKPDFYRAQLWYCDPLTPIWKNRQEYDLEGNGFSWRHRTMTSEAACDWVERLFFDIRNSTWLPQHGFEQWSTFYLQRRGYTRQQVIDYVALFNSTIKAQMADPTLKAIPAPILQRMRTLLLEKTTDDAFMANIHHRSNETVSQDALESFAF</sequence>
<dbReference type="KEGG" id="hch:HCH_02958"/>
<dbReference type="GO" id="GO:0003824">
    <property type="term" value="F:catalytic activity"/>
    <property type="evidence" value="ECO:0007669"/>
    <property type="project" value="InterPro"/>
</dbReference>
<dbReference type="InterPro" id="IPR051198">
    <property type="entry name" value="BchE-like"/>
</dbReference>
<dbReference type="PROSITE" id="PS51332">
    <property type="entry name" value="B12_BINDING"/>
    <property type="match status" value="1"/>
</dbReference>
<dbReference type="SFLD" id="SFLDS00029">
    <property type="entry name" value="Radical_SAM"/>
    <property type="match status" value="1"/>
</dbReference>
<dbReference type="SUPFAM" id="SSF52242">
    <property type="entry name" value="Cobalamin (vitamin B12)-binding domain"/>
    <property type="match status" value="1"/>
</dbReference>
<evidence type="ECO:0000313" key="10">
    <source>
        <dbReference type="EMBL" id="ABC29729.1"/>
    </source>
</evidence>
<dbReference type="SUPFAM" id="SSF102114">
    <property type="entry name" value="Radical SAM enzymes"/>
    <property type="match status" value="1"/>
</dbReference>
<keyword evidence="11" id="KW-1185">Reference proteome</keyword>
<comment type="cofactor">
    <cofactor evidence="1">
        <name>[4Fe-4S] cluster</name>
        <dbReference type="ChEBI" id="CHEBI:49883"/>
    </cofactor>
</comment>
<reference evidence="10 11" key="1">
    <citation type="journal article" date="2005" name="Nucleic Acids Res.">
        <title>Genomic blueprint of Hahella chejuensis, a marine microbe producing an algicidal agent.</title>
        <authorList>
            <person name="Jeong H."/>
            <person name="Yim J.H."/>
            <person name="Lee C."/>
            <person name="Choi S.-H."/>
            <person name="Park Y.K."/>
            <person name="Yoon S.H."/>
            <person name="Hur C.-G."/>
            <person name="Kang H.-Y."/>
            <person name="Kim D."/>
            <person name="Lee H.H."/>
            <person name="Park K.H."/>
            <person name="Park S.-H."/>
            <person name="Park H.-S."/>
            <person name="Lee H.K."/>
            <person name="Oh T.K."/>
            <person name="Kim J.F."/>
        </authorList>
    </citation>
    <scope>NUCLEOTIDE SEQUENCE [LARGE SCALE GENOMIC DNA]</scope>
    <source>
        <strain evidence="10 11">KCTC 2396</strain>
    </source>
</reference>
<feature type="domain" description="B12-binding" evidence="8">
    <location>
        <begin position="59"/>
        <end position="198"/>
    </location>
</feature>
<dbReference type="GO" id="GO:0031419">
    <property type="term" value="F:cobalamin binding"/>
    <property type="evidence" value="ECO:0007669"/>
    <property type="project" value="InterPro"/>
</dbReference>
<dbReference type="EMBL" id="CP000155">
    <property type="protein sequence ID" value="ABC29729.1"/>
    <property type="molecule type" value="Genomic_DNA"/>
</dbReference>
<dbReference type="RefSeq" id="WP_011396798.1">
    <property type="nucleotide sequence ID" value="NC_007645.1"/>
</dbReference>
<proteinExistence type="predicted"/>
<feature type="domain" description="Radical SAM core" evidence="9">
    <location>
        <begin position="238"/>
        <end position="456"/>
    </location>
</feature>
<dbReference type="InterPro" id="IPR058240">
    <property type="entry name" value="rSAM_sf"/>
</dbReference>
<dbReference type="OrthoDB" id="9801424at2"/>
<evidence type="ECO:0000259" key="9">
    <source>
        <dbReference type="PROSITE" id="PS51918"/>
    </source>
</evidence>
<evidence type="ECO:0000256" key="7">
    <source>
        <dbReference type="ARBA" id="ARBA00023014"/>
    </source>
</evidence>
<keyword evidence="7" id="KW-0411">Iron-sulfur</keyword>
<evidence type="ECO:0000256" key="4">
    <source>
        <dbReference type="ARBA" id="ARBA00022691"/>
    </source>
</evidence>
<dbReference type="InterPro" id="IPR036724">
    <property type="entry name" value="Cobalamin-bd_sf"/>
</dbReference>
<dbReference type="Gene3D" id="3.40.50.280">
    <property type="entry name" value="Cobalamin-binding domain"/>
    <property type="match status" value="1"/>
</dbReference>
<keyword evidence="4" id="KW-0949">S-adenosyl-L-methionine</keyword>
<dbReference type="InterPro" id="IPR006158">
    <property type="entry name" value="Cobalamin-bd"/>
</dbReference>
<dbReference type="Pfam" id="PF04055">
    <property type="entry name" value="Radical_SAM"/>
    <property type="match status" value="1"/>
</dbReference>
<dbReference type="InterPro" id="IPR034466">
    <property type="entry name" value="Methyltransferase_Class_B"/>
</dbReference>
<evidence type="ECO:0000256" key="1">
    <source>
        <dbReference type="ARBA" id="ARBA00001966"/>
    </source>
</evidence>
<dbReference type="CDD" id="cd01335">
    <property type="entry name" value="Radical_SAM"/>
    <property type="match status" value="1"/>
</dbReference>
<dbReference type="AlphaFoldDB" id="Q2SHZ5"/>
<keyword evidence="5" id="KW-0479">Metal-binding</keyword>
<keyword evidence="3" id="KW-0808">Transferase</keyword>